<dbReference type="SUPFAM" id="SSF56112">
    <property type="entry name" value="Protein kinase-like (PK-like)"/>
    <property type="match status" value="1"/>
</dbReference>
<dbReference type="EMBL" id="CP001821">
    <property type="protein sequence ID" value="ACZ31032.1"/>
    <property type="molecule type" value="Genomic_DNA"/>
</dbReference>
<organism evidence="1 2">
    <name type="scientific">Xylanimonas cellulosilytica (strain DSM 15894 / JCM 12276 / CECT 5975 / KCTC 9989 / LMG 20990 / NBRC 107835 / XIL07)</name>
    <dbReference type="NCBI Taxonomy" id="446471"/>
    <lineage>
        <taxon>Bacteria</taxon>
        <taxon>Bacillati</taxon>
        <taxon>Actinomycetota</taxon>
        <taxon>Actinomycetes</taxon>
        <taxon>Micrococcales</taxon>
        <taxon>Promicromonosporaceae</taxon>
        <taxon>Xylanimonas</taxon>
    </lineage>
</organism>
<dbReference type="AlphaFoldDB" id="D1BTQ3"/>
<evidence type="ECO:0000313" key="1">
    <source>
        <dbReference type="EMBL" id="ACZ31032.1"/>
    </source>
</evidence>
<keyword evidence="2" id="KW-1185">Reference proteome</keyword>
<gene>
    <name evidence="1" type="ordered locus">Xcel_2013</name>
</gene>
<evidence type="ECO:0000313" key="2">
    <source>
        <dbReference type="Proteomes" id="UP000002255"/>
    </source>
</evidence>
<dbReference type="OrthoDB" id="115252at2"/>
<dbReference type="eggNOG" id="COG0510">
    <property type="taxonomic scope" value="Bacteria"/>
</dbReference>
<dbReference type="Gene3D" id="1.10.510.10">
    <property type="entry name" value="Transferase(Phosphotransferase) domain 1"/>
    <property type="match status" value="1"/>
</dbReference>
<dbReference type="Proteomes" id="UP000002255">
    <property type="component" value="Chromosome"/>
</dbReference>
<protein>
    <submittedName>
        <fullName evidence="1">Aminoglycoside phosphotransferase</fullName>
    </submittedName>
</protein>
<reference evidence="1 2" key="2">
    <citation type="journal article" date="2010" name="Stand. Genomic Sci.">
        <title>Complete genome sequence of Xylanimonas cellulosilytica type strain (XIL07).</title>
        <authorList>
            <person name="Foster B."/>
            <person name="Pukall R."/>
            <person name="Abt B."/>
            <person name="Nolan M."/>
            <person name="Glavina Del Rio T."/>
            <person name="Chen F."/>
            <person name="Lucas S."/>
            <person name="Tice H."/>
            <person name="Pitluck S."/>
            <person name="Cheng J.-F."/>
            <person name="Chertkov O."/>
            <person name="Brettin T."/>
            <person name="Han C."/>
            <person name="Detter J.C."/>
            <person name="Bruce D."/>
            <person name="Goodwin L."/>
            <person name="Ivanova N."/>
            <person name="Mavromatis K."/>
            <person name="Pati A."/>
            <person name="Mikhailova N."/>
            <person name="Chen A."/>
            <person name="Palaniappan K."/>
            <person name="Land M."/>
            <person name="Hauser L."/>
            <person name="Chang Y.-J."/>
            <person name="Jeffries C.D."/>
            <person name="Chain P."/>
            <person name="Rohde M."/>
            <person name="Goeker M."/>
            <person name="Bristow J."/>
            <person name="Eisen J.A."/>
            <person name="Markowitz V."/>
            <person name="Hugenholtz P."/>
            <person name="Kyrpides N.C."/>
            <person name="Klenk H.-P."/>
            <person name="Lapidus A."/>
        </authorList>
    </citation>
    <scope>NUCLEOTIDE SEQUENCE [LARGE SCALE GENOMIC DNA]</scope>
    <source>
        <strain evidence="2">DSM 15894 / CECT 5975 / LMG 20990 / XIL07</strain>
    </source>
</reference>
<dbReference type="InterPro" id="IPR011009">
    <property type="entry name" value="Kinase-like_dom_sf"/>
</dbReference>
<dbReference type="HOGENOM" id="CLU_068889_0_0_11"/>
<dbReference type="RefSeq" id="WP_012878774.1">
    <property type="nucleotide sequence ID" value="NC_013530.1"/>
</dbReference>
<proteinExistence type="predicted"/>
<accession>D1BTQ3</accession>
<dbReference type="STRING" id="446471.Xcel_2013"/>
<name>D1BTQ3_XYLCX</name>
<dbReference type="KEGG" id="xce:Xcel_2013"/>
<reference evidence="2" key="1">
    <citation type="submission" date="2009-11" db="EMBL/GenBank/DDBJ databases">
        <title>The complete chromosome of Xylanimonas cellulosilytica DSM 15894.</title>
        <authorList>
            <consortium name="US DOE Joint Genome Institute (JGI-PGF)"/>
            <person name="Lucas S."/>
            <person name="Copeland A."/>
            <person name="Lapidus A."/>
            <person name="Glavina del Rio T."/>
            <person name="Dalin E."/>
            <person name="Tice H."/>
            <person name="Bruce D."/>
            <person name="Goodwin L."/>
            <person name="Pitluck S."/>
            <person name="Kyrpides N."/>
            <person name="Mavromatis K."/>
            <person name="Ivanova N."/>
            <person name="Mikhailova N."/>
            <person name="Foster B."/>
            <person name="Clum A."/>
            <person name="Brettin T."/>
            <person name="Detter J.C."/>
            <person name="Han C."/>
            <person name="Larimer F."/>
            <person name="Land M."/>
            <person name="Hauser L."/>
            <person name="Markowitz V."/>
            <person name="Cheng J.F."/>
            <person name="Hugenholtz P."/>
            <person name="Woyke T."/>
            <person name="Wu D."/>
            <person name="Gehrich-Schroeter G."/>
            <person name="Schneider S."/>
            <person name="Pukall S.R."/>
            <person name="Klenk H.P."/>
            <person name="Eisen J.A."/>
        </authorList>
    </citation>
    <scope>NUCLEOTIDE SEQUENCE [LARGE SCALE GENOMIC DNA]</scope>
    <source>
        <strain evidence="2">DSM 15894 / CECT 5975 / LMG 20990 / XIL07</strain>
    </source>
</reference>
<sequence length="289" mass="31940">MNEPPIDLDTDELLSLVQRSWDPSVEALDHLAVGFGAHHWQGRVDGEPRYFVTVDELGDRHTLQSLEAAYAGASALARDGLDFVVAPLEPFVVPLGDRGVSVSPWLAGIPVAATDKVVTATMLERLHAVDPTALGVTLPSWQPVAGPDLPDRVATAVREPWSHGPYGERSREAVVAALDDIARWTARYGELGRIARTRRWVPTHGEPGSHNQMITPSGTVLVDWETLRLAPAERDLRALNRGDRLMLELFDVEWRLDEISQYATWFAGPHGDTADDRTAFEDLLHELSR</sequence>